<dbReference type="AlphaFoldDB" id="A0A7H0LLT9"/>
<dbReference type="KEGG" id="spap:H3Z74_05425"/>
<dbReference type="Gene3D" id="3.40.50.1820">
    <property type="entry name" value="alpha/beta hydrolase"/>
    <property type="match status" value="1"/>
</dbReference>
<name>A0A7H0LLT9_9SPHN</name>
<accession>A0A7H0LLT9</accession>
<proteinExistence type="predicted"/>
<dbReference type="GO" id="GO:0016020">
    <property type="term" value="C:membrane"/>
    <property type="evidence" value="ECO:0007669"/>
    <property type="project" value="TreeGrafter"/>
</dbReference>
<feature type="domain" description="AB hydrolase-1" evidence="2">
    <location>
        <begin position="69"/>
        <end position="324"/>
    </location>
</feature>
<evidence type="ECO:0000313" key="4">
    <source>
        <dbReference type="Proteomes" id="UP000516148"/>
    </source>
</evidence>
<dbReference type="RefSeq" id="WP_187762933.1">
    <property type="nucleotide sequence ID" value="NZ_JANQBJ010000005.1"/>
</dbReference>
<dbReference type="EMBL" id="CP061038">
    <property type="protein sequence ID" value="QNQ10642.1"/>
    <property type="molecule type" value="Genomic_DNA"/>
</dbReference>
<keyword evidence="4" id="KW-1185">Reference proteome</keyword>
<dbReference type="PANTHER" id="PTHR43798">
    <property type="entry name" value="MONOACYLGLYCEROL LIPASE"/>
    <property type="match status" value="1"/>
</dbReference>
<sequence>MKRWLKRIGLGLLALVILVIVVGAIYEALSRWNAARNYPPPGKLVDIGGRRMHIDCRGSGSPTVIFEAGLGTGGSLDWTLVHDKIASFTRACAYDRAGIMWSDAKSTPQDAAAVAQDLHATLKGAGITDPLVLVGHSIGGPYTTTYVGKYGDQVAGLVMVDPSHPDQIVRLGKLVHTNLDPKQYLGMMKAASAFSWTGIVRFLMTGGKVPAPRREATAKASAYIGTSIKGALSEVDGFDRTMDQARQVRSFGNRPVIVLTAMAPLTPDQLKGMGVTRQGGDRFKQEWKTLHQEQARLSTRGREQSVPDATHYIQIDRPDVVIAAVKDVVDTVRADAKPKSDDQAR</sequence>
<reference evidence="3 4" key="1">
    <citation type="submission" date="2020-09" db="EMBL/GenBank/DDBJ databases">
        <title>Sphingomonas sp., a new species isolated from pork steak.</title>
        <authorList>
            <person name="Heidler von Heilborn D."/>
        </authorList>
    </citation>
    <scope>NUCLEOTIDE SEQUENCE [LARGE SCALE GENOMIC DNA]</scope>
    <source>
        <strain evidence="4">S8-3T</strain>
    </source>
</reference>
<dbReference type="SUPFAM" id="SSF53474">
    <property type="entry name" value="alpha/beta-Hydrolases"/>
    <property type="match status" value="1"/>
</dbReference>
<keyword evidence="1 3" id="KW-0378">Hydrolase</keyword>
<gene>
    <name evidence="3" type="ORF">H3Z74_05425</name>
</gene>
<dbReference type="GO" id="GO:0016787">
    <property type="term" value="F:hydrolase activity"/>
    <property type="evidence" value="ECO:0007669"/>
    <property type="project" value="UniProtKB-KW"/>
</dbReference>
<dbReference type="Proteomes" id="UP000516148">
    <property type="component" value="Chromosome"/>
</dbReference>
<dbReference type="Pfam" id="PF12697">
    <property type="entry name" value="Abhydrolase_6"/>
    <property type="match status" value="1"/>
</dbReference>
<evidence type="ECO:0000313" key="3">
    <source>
        <dbReference type="EMBL" id="QNQ10642.1"/>
    </source>
</evidence>
<organism evidence="3 4">
    <name type="scientific">Sphingomonas alpina</name>
    <dbReference type="NCBI Taxonomy" id="653931"/>
    <lineage>
        <taxon>Bacteria</taxon>
        <taxon>Pseudomonadati</taxon>
        <taxon>Pseudomonadota</taxon>
        <taxon>Alphaproteobacteria</taxon>
        <taxon>Sphingomonadales</taxon>
        <taxon>Sphingomonadaceae</taxon>
        <taxon>Sphingomonas</taxon>
    </lineage>
</organism>
<protein>
    <submittedName>
        <fullName evidence="3">Alpha/beta hydrolase</fullName>
    </submittedName>
</protein>
<dbReference type="PANTHER" id="PTHR43798:SF31">
    <property type="entry name" value="AB HYDROLASE SUPERFAMILY PROTEIN YCLE"/>
    <property type="match status" value="1"/>
</dbReference>
<dbReference type="InterPro" id="IPR029058">
    <property type="entry name" value="AB_hydrolase_fold"/>
</dbReference>
<dbReference type="InterPro" id="IPR050266">
    <property type="entry name" value="AB_hydrolase_sf"/>
</dbReference>
<evidence type="ECO:0000259" key="2">
    <source>
        <dbReference type="Pfam" id="PF12697"/>
    </source>
</evidence>
<evidence type="ECO:0000256" key="1">
    <source>
        <dbReference type="ARBA" id="ARBA00022801"/>
    </source>
</evidence>
<dbReference type="InterPro" id="IPR000073">
    <property type="entry name" value="AB_hydrolase_1"/>
</dbReference>